<proteinExistence type="predicted"/>
<organism evidence="2 3">
    <name type="scientific">Pseudomonas chlororaphis O6</name>
    <dbReference type="NCBI Taxonomy" id="1037915"/>
    <lineage>
        <taxon>Bacteria</taxon>
        <taxon>Pseudomonadati</taxon>
        <taxon>Pseudomonadota</taxon>
        <taxon>Gammaproteobacteria</taxon>
        <taxon>Pseudomonadales</taxon>
        <taxon>Pseudomonadaceae</taxon>
        <taxon>Pseudomonas</taxon>
    </lineage>
</organism>
<keyword evidence="1" id="KW-1133">Transmembrane helix</keyword>
<feature type="transmembrane region" description="Helical" evidence="1">
    <location>
        <begin position="36"/>
        <end position="54"/>
    </location>
</feature>
<dbReference type="RefSeq" id="WP_009048608.1">
    <property type="nucleotide sequence ID" value="NZ_CM001490.1"/>
</dbReference>
<accession>A0AB33WQ65</accession>
<comment type="caution">
    <text evidence="2">The sequence shown here is derived from an EMBL/GenBank/DDBJ whole genome shotgun (WGS) entry which is preliminary data.</text>
</comment>
<gene>
    <name evidence="2" type="ORF">PchlO6_2755</name>
</gene>
<dbReference type="Proteomes" id="UP000003790">
    <property type="component" value="Chromosome"/>
</dbReference>
<evidence type="ECO:0000256" key="1">
    <source>
        <dbReference type="SAM" id="Phobius"/>
    </source>
</evidence>
<dbReference type="EMBL" id="AHOT01000020">
    <property type="protein sequence ID" value="EIM15242.1"/>
    <property type="molecule type" value="Genomic_DNA"/>
</dbReference>
<reference evidence="2 3" key="1">
    <citation type="journal article" date="2012" name="PLoS Genet.">
        <title>Comparative Genomics of Plant-Associated Pseudomonas spp.: Insights into Diversity and Inheritance of Traits Involved in Multitrophic Interactions.</title>
        <authorList>
            <person name="Loper J.E."/>
            <person name="Hassan K.A."/>
            <person name="Mavrodi D.V."/>
            <person name="Davis E.W.II."/>
            <person name="Lim C.K."/>
            <person name="Shaffer B.T."/>
            <person name="Elbourne L.D."/>
            <person name="Stockwell V.O."/>
            <person name="Hartney S.L."/>
            <person name="Breakwell K."/>
            <person name="Henkels M.D."/>
            <person name="Tetu S.G."/>
            <person name="Rangel L.I."/>
            <person name="Kidarsa T.A."/>
            <person name="Wilson N.L."/>
            <person name="van de Mortel J.E."/>
            <person name="Song C."/>
            <person name="Blumhagen R."/>
            <person name="Radune D."/>
            <person name="Hostetler J.B."/>
            <person name="Brinkac L.M."/>
            <person name="Durkin A.S."/>
            <person name="Kluepfel D.A."/>
            <person name="Wechter W.P."/>
            <person name="Anderson A.J."/>
            <person name="Kim Y.C."/>
            <person name="Pierson L.S.III."/>
            <person name="Pierson E.A."/>
            <person name="Lindow S.E."/>
            <person name="Kobayashi D.Y."/>
            <person name="Raaijmakers J.M."/>
            <person name="Weller D.M."/>
            <person name="Thomashow L.S."/>
            <person name="Allen A.E."/>
            <person name="Paulsen I.T."/>
        </authorList>
    </citation>
    <scope>NUCLEOTIDE SEQUENCE [LARGE SCALE GENOMIC DNA]</scope>
    <source>
        <strain evidence="2 3">O6</strain>
    </source>
</reference>
<evidence type="ECO:0008006" key="4">
    <source>
        <dbReference type="Google" id="ProtNLM"/>
    </source>
</evidence>
<keyword evidence="1" id="KW-0472">Membrane</keyword>
<keyword evidence="1" id="KW-0812">Transmembrane</keyword>
<sequence length="258" mass="28669">MALKPCKSCEHSVSTSAKTCPSCGVANPGVSVGQQIVRLATLAIIIAVVFLMFSGGSKDKSVEKVAQSATKLMYKITEEEFSEGRPRRVKVLLNQRFTEEELAEVAKIIQANSKSNAETTIIGFRIEGQSDNGSWAKVSFKPDYVSTIYGLNLQEYEYLKALDLKDYPDRIGSWIFDGVNGHMMVLYQRDGKYFIDSIFPTGGKNTESYIAQTLPDGGLRLQAPRFAFEYYVIDAKGALQRWRENGVDMILPPNEPAL</sequence>
<evidence type="ECO:0000313" key="2">
    <source>
        <dbReference type="EMBL" id="EIM15242.1"/>
    </source>
</evidence>
<evidence type="ECO:0000313" key="3">
    <source>
        <dbReference type="Proteomes" id="UP000003790"/>
    </source>
</evidence>
<name>A0AB33WQ65_9PSED</name>
<dbReference type="AlphaFoldDB" id="A0AB33WQ65"/>
<protein>
    <recommendedName>
        <fullName evidence="4">Zinc ribbon domain-containing protein</fullName>
    </recommendedName>
</protein>